<sequence length="59" mass="7015">MRIVDGPDWCAPAGRVWWWWTEWYRSHRPVYLSDCPKRAQSSYMVVDRPITACSLCEPV</sequence>
<accession>A0A6A5WVH1</accession>
<dbReference type="AlphaFoldDB" id="A0A6A5WVH1"/>
<keyword evidence="2" id="KW-1185">Reference proteome</keyword>
<protein>
    <submittedName>
        <fullName evidence="1">Uncharacterized protein</fullName>
    </submittedName>
</protein>
<feature type="non-terminal residue" evidence="1">
    <location>
        <position position="59"/>
    </location>
</feature>
<name>A0A6A5WVH1_9PLEO</name>
<proteinExistence type="predicted"/>
<reference evidence="1" key="1">
    <citation type="journal article" date="2020" name="Stud. Mycol.">
        <title>101 Dothideomycetes genomes: a test case for predicting lifestyles and emergence of pathogens.</title>
        <authorList>
            <person name="Haridas S."/>
            <person name="Albert R."/>
            <person name="Binder M."/>
            <person name="Bloem J."/>
            <person name="Labutti K."/>
            <person name="Salamov A."/>
            <person name="Andreopoulos B."/>
            <person name="Baker S."/>
            <person name="Barry K."/>
            <person name="Bills G."/>
            <person name="Bluhm B."/>
            <person name="Cannon C."/>
            <person name="Castanera R."/>
            <person name="Culley D."/>
            <person name="Daum C."/>
            <person name="Ezra D."/>
            <person name="Gonzalez J."/>
            <person name="Henrissat B."/>
            <person name="Kuo A."/>
            <person name="Liang C."/>
            <person name="Lipzen A."/>
            <person name="Lutzoni F."/>
            <person name="Magnuson J."/>
            <person name="Mondo S."/>
            <person name="Nolan M."/>
            <person name="Ohm R."/>
            <person name="Pangilinan J."/>
            <person name="Park H.-J."/>
            <person name="Ramirez L."/>
            <person name="Alfaro M."/>
            <person name="Sun H."/>
            <person name="Tritt A."/>
            <person name="Yoshinaga Y."/>
            <person name="Zwiers L.-H."/>
            <person name="Turgeon B."/>
            <person name="Goodwin S."/>
            <person name="Spatafora J."/>
            <person name="Crous P."/>
            <person name="Grigoriev I."/>
        </authorList>
    </citation>
    <scope>NUCLEOTIDE SEQUENCE</scope>
    <source>
        <strain evidence="1">CBS 123094</strain>
    </source>
</reference>
<evidence type="ECO:0000313" key="2">
    <source>
        <dbReference type="Proteomes" id="UP000799779"/>
    </source>
</evidence>
<dbReference type="Proteomes" id="UP000799779">
    <property type="component" value="Unassembled WGS sequence"/>
</dbReference>
<gene>
    <name evidence="1" type="ORF">P154DRAFT_521657</name>
</gene>
<dbReference type="EMBL" id="ML977582">
    <property type="protein sequence ID" value="KAF2001616.1"/>
    <property type="molecule type" value="Genomic_DNA"/>
</dbReference>
<evidence type="ECO:0000313" key="1">
    <source>
        <dbReference type="EMBL" id="KAF2001616.1"/>
    </source>
</evidence>
<organism evidence="1 2">
    <name type="scientific">Amniculicola lignicola CBS 123094</name>
    <dbReference type="NCBI Taxonomy" id="1392246"/>
    <lineage>
        <taxon>Eukaryota</taxon>
        <taxon>Fungi</taxon>
        <taxon>Dikarya</taxon>
        <taxon>Ascomycota</taxon>
        <taxon>Pezizomycotina</taxon>
        <taxon>Dothideomycetes</taxon>
        <taxon>Pleosporomycetidae</taxon>
        <taxon>Pleosporales</taxon>
        <taxon>Amniculicolaceae</taxon>
        <taxon>Amniculicola</taxon>
    </lineage>
</organism>